<gene>
    <name evidence="2" type="primary">rpo5</name>
    <name evidence="2" type="synonym">rpoH</name>
    <name evidence="4" type="ORF">HA222_03280</name>
    <name evidence="5" type="ORF">J4478_01590</name>
</gene>
<name>A0A7J4JV45_9ARCH</name>
<comment type="function">
    <text evidence="2">DNA-dependent RNA polymerase (RNAP) catalyzes the transcription of DNA into RNA using the four ribonucleoside triphosphates as substrates.</text>
</comment>
<dbReference type="PANTHER" id="PTHR10535:SF0">
    <property type="entry name" value="DNA-DIRECTED RNA POLYMERASES I, II, AND III SUBUNIT RPABC1"/>
    <property type="match status" value="1"/>
</dbReference>
<reference evidence="5" key="2">
    <citation type="submission" date="2021-03" db="EMBL/GenBank/DDBJ databases">
        <authorList>
            <person name="Jaffe A."/>
        </authorList>
    </citation>
    <scope>NUCLEOTIDE SEQUENCE</scope>
    <source>
        <strain evidence="5">RIFCSPLOWO2_01_FULL_43_13</strain>
    </source>
</reference>
<evidence type="ECO:0000313" key="6">
    <source>
        <dbReference type="Proteomes" id="UP000590964"/>
    </source>
</evidence>
<keyword evidence="2 4" id="KW-0240">DNA-directed RNA polymerase</keyword>
<dbReference type="GO" id="GO:0006362">
    <property type="term" value="P:transcription elongation by RNA polymerase I"/>
    <property type="evidence" value="ECO:0007669"/>
    <property type="project" value="TreeGrafter"/>
</dbReference>
<keyword evidence="2 4" id="KW-0548">Nucleotidyltransferase</keyword>
<evidence type="ECO:0000256" key="1">
    <source>
        <dbReference type="ARBA" id="ARBA00023163"/>
    </source>
</evidence>
<accession>A0A7J4JV45</accession>
<evidence type="ECO:0000313" key="4">
    <source>
        <dbReference type="EMBL" id="HIH21652.1"/>
    </source>
</evidence>
<dbReference type="GO" id="GO:0000428">
    <property type="term" value="C:DNA-directed RNA polymerase complex"/>
    <property type="evidence" value="ECO:0007669"/>
    <property type="project" value="UniProtKB-KW"/>
</dbReference>
<dbReference type="EMBL" id="JAGVWB010000009">
    <property type="protein sequence ID" value="MBS3058072.1"/>
    <property type="molecule type" value="Genomic_DNA"/>
</dbReference>
<organism evidence="4 6">
    <name type="scientific">Candidatus Iainarchaeum sp</name>
    <dbReference type="NCBI Taxonomy" id="3101447"/>
    <lineage>
        <taxon>Archaea</taxon>
        <taxon>Candidatus Iainarchaeota</taxon>
        <taxon>Candidatus Iainarchaeia</taxon>
        <taxon>Candidatus Iainarchaeales</taxon>
        <taxon>Candidatus Iainarchaeaceae</taxon>
        <taxon>Candidatus Iainarchaeum</taxon>
    </lineage>
</organism>
<evidence type="ECO:0000313" key="5">
    <source>
        <dbReference type="EMBL" id="MBS3058072.1"/>
    </source>
</evidence>
<dbReference type="HAMAP" id="MF_00025">
    <property type="entry name" value="RNApol_Rpo5_RPB5"/>
    <property type="match status" value="1"/>
</dbReference>
<dbReference type="GO" id="GO:0005737">
    <property type="term" value="C:cytoplasm"/>
    <property type="evidence" value="ECO:0007669"/>
    <property type="project" value="UniProtKB-SubCell"/>
</dbReference>
<dbReference type="EC" id="2.7.7.6" evidence="2"/>
<comment type="subcellular location">
    <subcellularLocation>
        <location evidence="2">Cytoplasm</location>
    </subcellularLocation>
</comment>
<evidence type="ECO:0000259" key="3">
    <source>
        <dbReference type="Pfam" id="PF01191"/>
    </source>
</evidence>
<evidence type="ECO:0000256" key="2">
    <source>
        <dbReference type="HAMAP-Rule" id="MF_00025"/>
    </source>
</evidence>
<dbReference type="Proteomes" id="UP000680185">
    <property type="component" value="Unassembled WGS sequence"/>
</dbReference>
<sequence length="81" mass="9128">MVSLLGVKNLQENYLVPKHEIVPKERAQEILAKYGADAKKLPQLLREDPVVEEIGAKKGDLVRIVRESQTAGKAIYYRIVV</sequence>
<comment type="caution">
    <text evidence="4">The sequence shown here is derived from an EMBL/GenBank/DDBJ whole genome shotgun (WGS) entry which is preliminary data.</text>
</comment>
<comment type="similarity">
    <text evidence="2">Belongs to the archaeal Rpo5/eukaryotic RPB5 RNA polymerase subunit family.</text>
</comment>
<dbReference type="GO" id="GO:0042797">
    <property type="term" value="P:tRNA transcription by RNA polymerase III"/>
    <property type="evidence" value="ECO:0007669"/>
    <property type="project" value="TreeGrafter"/>
</dbReference>
<comment type="subunit">
    <text evidence="2">Part of the RNA polymerase complex.</text>
</comment>
<keyword evidence="2 4" id="KW-0808">Transferase</keyword>
<dbReference type="NCBIfam" id="NF007129">
    <property type="entry name" value="PRK09570.1"/>
    <property type="match status" value="1"/>
</dbReference>
<dbReference type="InterPro" id="IPR000783">
    <property type="entry name" value="RNA_pol_subH/Rpb5_C"/>
</dbReference>
<dbReference type="EMBL" id="DUFW01000054">
    <property type="protein sequence ID" value="HIH21652.1"/>
    <property type="molecule type" value="Genomic_DNA"/>
</dbReference>
<dbReference type="Proteomes" id="UP000590964">
    <property type="component" value="Unassembled WGS sequence"/>
</dbReference>
<dbReference type="PANTHER" id="PTHR10535">
    <property type="entry name" value="DNA-DIRECTED RNA POLYMERASES I, II, AND III SUBUNIT RPABC1"/>
    <property type="match status" value="1"/>
</dbReference>
<proteinExistence type="inferred from homology"/>
<dbReference type="GO" id="GO:0006366">
    <property type="term" value="P:transcription by RNA polymerase II"/>
    <property type="evidence" value="ECO:0007669"/>
    <property type="project" value="TreeGrafter"/>
</dbReference>
<feature type="domain" description="RNA polymerase subunit H/Rpb5 C-terminal" evidence="3">
    <location>
        <begin position="9"/>
        <end position="80"/>
    </location>
</feature>
<keyword evidence="1 2" id="KW-0804">Transcription</keyword>
<dbReference type="GO" id="GO:0003677">
    <property type="term" value="F:DNA binding"/>
    <property type="evidence" value="ECO:0007669"/>
    <property type="project" value="InterPro"/>
</dbReference>
<dbReference type="InterPro" id="IPR014381">
    <property type="entry name" value="Arch_Rpo5/euc_Rpb5"/>
</dbReference>
<dbReference type="AlphaFoldDB" id="A0A7J4JV45"/>
<protein>
    <recommendedName>
        <fullName evidence="2">DNA-directed RNA polymerase subunit Rpo5</fullName>
        <ecNumber evidence="2">2.7.7.6</ecNumber>
    </recommendedName>
    <alternativeName>
        <fullName evidence="2">DNA-directed RNA polymerase subunit H</fullName>
    </alternativeName>
</protein>
<comment type="catalytic activity">
    <reaction evidence="2">
        <text>RNA(n) + a ribonucleoside 5'-triphosphate = RNA(n+1) + diphosphate</text>
        <dbReference type="Rhea" id="RHEA:21248"/>
        <dbReference type="Rhea" id="RHEA-COMP:14527"/>
        <dbReference type="Rhea" id="RHEA-COMP:17342"/>
        <dbReference type="ChEBI" id="CHEBI:33019"/>
        <dbReference type="ChEBI" id="CHEBI:61557"/>
        <dbReference type="ChEBI" id="CHEBI:140395"/>
        <dbReference type="EC" id="2.7.7.6"/>
    </reaction>
</comment>
<dbReference type="InterPro" id="IPR035913">
    <property type="entry name" value="RPB5-like_sf"/>
</dbReference>
<dbReference type="SUPFAM" id="SSF55287">
    <property type="entry name" value="RPB5-like RNA polymerase subunit"/>
    <property type="match status" value="1"/>
</dbReference>
<keyword evidence="2" id="KW-0963">Cytoplasm</keyword>
<dbReference type="Pfam" id="PF01191">
    <property type="entry name" value="RNA_pol_Rpb5_C"/>
    <property type="match status" value="1"/>
</dbReference>
<dbReference type="Gene3D" id="3.90.940.20">
    <property type="entry name" value="RPB5-like RNA polymerase subunit"/>
    <property type="match status" value="1"/>
</dbReference>
<dbReference type="GO" id="GO:0003899">
    <property type="term" value="F:DNA-directed RNA polymerase activity"/>
    <property type="evidence" value="ECO:0007669"/>
    <property type="project" value="UniProtKB-UniRule"/>
</dbReference>
<reference evidence="4" key="1">
    <citation type="journal article" date="2020" name="bioRxiv">
        <title>A rank-normalized archaeal taxonomy based on genome phylogeny resolves widespread incomplete and uneven classifications.</title>
        <authorList>
            <person name="Rinke C."/>
            <person name="Chuvochina M."/>
            <person name="Mussig A.J."/>
            <person name="Chaumeil P.-A."/>
            <person name="Waite D.W."/>
            <person name="Whitman W.B."/>
            <person name="Parks D.H."/>
            <person name="Hugenholtz P."/>
        </authorList>
    </citation>
    <scope>NUCLEOTIDE SEQUENCE</scope>
    <source>
        <strain evidence="4">UBA10191</strain>
    </source>
</reference>
<reference evidence="5" key="3">
    <citation type="submission" date="2021-05" db="EMBL/GenBank/DDBJ databases">
        <title>Protein family content uncovers lineage relationships and bacterial pathway maintenance mechanisms in DPANN archaea.</title>
        <authorList>
            <person name="Castelle C.J."/>
            <person name="Meheust R."/>
            <person name="Jaffe A.L."/>
            <person name="Seitz K."/>
            <person name="Gong X."/>
            <person name="Baker B.J."/>
            <person name="Banfield J.F."/>
        </authorList>
    </citation>
    <scope>NUCLEOTIDE SEQUENCE</scope>
    <source>
        <strain evidence="5">RIFCSPLOWO2_01_FULL_43_13</strain>
    </source>
</reference>